<dbReference type="InterPro" id="IPR036691">
    <property type="entry name" value="Endo/exonu/phosph_ase_sf"/>
</dbReference>
<evidence type="ECO:0000259" key="1">
    <source>
        <dbReference type="Pfam" id="PF12697"/>
    </source>
</evidence>
<feature type="domain" description="AB hydrolase-1" evidence="1">
    <location>
        <begin position="441"/>
        <end position="703"/>
    </location>
</feature>
<dbReference type="EMBL" id="CAJNOQ010002276">
    <property type="protein sequence ID" value="CAF0949051.1"/>
    <property type="molecule type" value="Genomic_DNA"/>
</dbReference>
<sequence>MSSVENNAKDQANDYIKSLGIDVEKLVTDLIQLPELATGLAGIVKKSLIPLFERVSSLENDVHELRMENNRLQQYDRRTNLRFFGIKEGASGESTDQIIIQLAKDIGVDISQHDISVSHRRERQKNEQNTKPRGIIVRFVHYRMDIRTEIRYLSTVNKLANGGLELYKYTCDKIDPNLVKINERHRAEELRVLILNTNSILAKIAPDDKASSLTKFDLLQSYMLSNKPIAVAVWETWLSPSTSDNVLTISGYQVPFRKDRPSHAGGVMVYVRNGIKVVRHHNLEDPVAETCFLTLHLPAGKSILFGACYKSKLQIDTDVFTDHLSDVLQKVRLDSKLPHDSIALVGDFNAHCYVWLDPDYLRELIPQCKPRYATRNQNKIPAIRKDFLSTVLVDTKAQCQQQHVSVTLPTSELTQVYKIATWFCYKEGSTNFNNKIVHLTIHGLTYDHIYWNFPYESSTYSYIDYVINKSNGNIVVLNFDRIGIGLSSHPPTYDVTIDLNANVVYQLTEKLHNGHFQGTKFTNIILVGHSLGTLISWTTASSDFAYNQYVNGLISTGWLHTFSSMGAISVISSMYPVQLDPKFMQQNLPLGYLTTHPHSRPRQALFYNINNTNIETVHQDEQLKETGTLGELLTYQSANDPLITLKIPKTIPILIVIGQYDQCFCNVTLTCDNSLIIQEREQENFVSSIETYILQEAGHSINLHLNSRNWYQIASDWTQKYFHTKHEL</sequence>
<evidence type="ECO:0000313" key="4">
    <source>
        <dbReference type="Proteomes" id="UP000663829"/>
    </source>
</evidence>
<organism evidence="2 4">
    <name type="scientific">Didymodactylos carnosus</name>
    <dbReference type="NCBI Taxonomy" id="1234261"/>
    <lineage>
        <taxon>Eukaryota</taxon>
        <taxon>Metazoa</taxon>
        <taxon>Spiralia</taxon>
        <taxon>Gnathifera</taxon>
        <taxon>Rotifera</taxon>
        <taxon>Eurotatoria</taxon>
        <taxon>Bdelloidea</taxon>
        <taxon>Philodinida</taxon>
        <taxon>Philodinidae</taxon>
        <taxon>Didymodactylos</taxon>
    </lineage>
</organism>
<protein>
    <recommendedName>
        <fullName evidence="1">AB hydrolase-1 domain-containing protein</fullName>
    </recommendedName>
</protein>
<comment type="caution">
    <text evidence="2">The sequence shown here is derived from an EMBL/GenBank/DDBJ whole genome shotgun (WGS) entry which is preliminary data.</text>
</comment>
<dbReference type="SUPFAM" id="SSF53474">
    <property type="entry name" value="alpha/beta-Hydrolases"/>
    <property type="match status" value="1"/>
</dbReference>
<dbReference type="Gene3D" id="3.60.10.10">
    <property type="entry name" value="Endonuclease/exonuclease/phosphatase"/>
    <property type="match status" value="1"/>
</dbReference>
<keyword evidence="4" id="KW-1185">Reference proteome</keyword>
<dbReference type="SUPFAM" id="SSF56219">
    <property type="entry name" value="DNase I-like"/>
    <property type="match status" value="1"/>
</dbReference>
<reference evidence="2" key="1">
    <citation type="submission" date="2021-02" db="EMBL/GenBank/DDBJ databases">
        <authorList>
            <person name="Nowell W R."/>
        </authorList>
    </citation>
    <scope>NUCLEOTIDE SEQUENCE</scope>
</reference>
<dbReference type="Proteomes" id="UP000663829">
    <property type="component" value="Unassembled WGS sequence"/>
</dbReference>
<dbReference type="Gene3D" id="3.40.50.1820">
    <property type="entry name" value="alpha/beta hydrolase"/>
    <property type="match status" value="1"/>
</dbReference>
<accession>A0A814D3R3</accession>
<dbReference type="Pfam" id="PF12697">
    <property type="entry name" value="Abhydrolase_6"/>
    <property type="match status" value="1"/>
</dbReference>
<evidence type="ECO:0000313" key="3">
    <source>
        <dbReference type="EMBL" id="CAF3724895.1"/>
    </source>
</evidence>
<dbReference type="AlphaFoldDB" id="A0A814D3R3"/>
<gene>
    <name evidence="2" type="ORF">GPM918_LOCUS11134</name>
    <name evidence="3" type="ORF">SRO942_LOCUS11135</name>
</gene>
<name>A0A814D3R3_9BILA</name>
<evidence type="ECO:0000313" key="2">
    <source>
        <dbReference type="EMBL" id="CAF0949051.1"/>
    </source>
</evidence>
<dbReference type="EMBL" id="CAJOBC010002276">
    <property type="protein sequence ID" value="CAF3724895.1"/>
    <property type="molecule type" value="Genomic_DNA"/>
</dbReference>
<dbReference type="InterPro" id="IPR029058">
    <property type="entry name" value="AB_hydrolase_fold"/>
</dbReference>
<dbReference type="Proteomes" id="UP000681722">
    <property type="component" value="Unassembled WGS sequence"/>
</dbReference>
<dbReference type="InterPro" id="IPR000073">
    <property type="entry name" value="AB_hydrolase_1"/>
</dbReference>
<dbReference type="OrthoDB" id="190201at2759"/>
<proteinExistence type="predicted"/>
<dbReference type="Gene3D" id="3.30.70.1820">
    <property type="entry name" value="L1 transposable element, RRM domain"/>
    <property type="match status" value="1"/>
</dbReference>